<evidence type="ECO:0000259" key="2">
    <source>
        <dbReference type="SMART" id="SM00834"/>
    </source>
</evidence>
<dbReference type="InterPro" id="IPR013429">
    <property type="entry name" value="Regulatory_FmdB_Zinc_ribbon"/>
</dbReference>
<dbReference type="EMBL" id="DTGR01000161">
    <property type="protein sequence ID" value="HHS30081.1"/>
    <property type="molecule type" value="Genomic_DNA"/>
</dbReference>
<evidence type="ECO:0000313" key="3">
    <source>
        <dbReference type="EMBL" id="HHS30081.1"/>
    </source>
</evidence>
<organism evidence="3">
    <name type="scientific">Desulfobacca acetoxidans</name>
    <dbReference type="NCBI Taxonomy" id="60893"/>
    <lineage>
        <taxon>Bacteria</taxon>
        <taxon>Pseudomonadati</taxon>
        <taxon>Thermodesulfobacteriota</taxon>
        <taxon>Desulfobaccia</taxon>
        <taxon>Desulfobaccales</taxon>
        <taxon>Desulfobaccaceae</taxon>
        <taxon>Desulfobacca</taxon>
    </lineage>
</organism>
<accession>A0A7V6DQG0</accession>
<evidence type="ECO:0000256" key="1">
    <source>
        <dbReference type="SAM" id="MobiDB-lite"/>
    </source>
</evidence>
<feature type="domain" description="Putative regulatory protein FmdB zinc ribbon" evidence="2">
    <location>
        <begin position="1"/>
        <end position="41"/>
    </location>
</feature>
<dbReference type="AlphaFoldDB" id="A0A7V6DQG0"/>
<proteinExistence type="predicted"/>
<comment type="caution">
    <text evidence="3">The sequence shown here is derived from an EMBL/GenBank/DDBJ whole genome shotgun (WGS) entry which is preliminary data.</text>
</comment>
<dbReference type="Pfam" id="PF09723">
    <property type="entry name" value="Zn_ribbon_8"/>
    <property type="match status" value="1"/>
</dbReference>
<name>A0A7V6DQG0_9BACT</name>
<sequence>MPIFEFHCQKCDKTFERLVFRTDEAVCCPECGEQSVNKLMSSCAAKVGHKFTSTSKPAGGSCSGCSATSCSSCG</sequence>
<protein>
    <submittedName>
        <fullName evidence="3">Zinc ribbon domain-containing protein</fullName>
    </submittedName>
</protein>
<feature type="region of interest" description="Disordered" evidence="1">
    <location>
        <begin position="54"/>
        <end position="74"/>
    </location>
</feature>
<dbReference type="SMART" id="SM00834">
    <property type="entry name" value="CxxC_CXXC_SSSS"/>
    <property type="match status" value="1"/>
</dbReference>
<reference evidence="3" key="1">
    <citation type="journal article" date="2020" name="mSystems">
        <title>Genome- and Community-Level Interaction Insights into Carbon Utilization and Element Cycling Functions of Hydrothermarchaeota in Hydrothermal Sediment.</title>
        <authorList>
            <person name="Zhou Z."/>
            <person name="Liu Y."/>
            <person name="Xu W."/>
            <person name="Pan J."/>
            <person name="Luo Z.H."/>
            <person name="Li M."/>
        </authorList>
    </citation>
    <scope>NUCLEOTIDE SEQUENCE [LARGE SCALE GENOMIC DNA]</scope>
    <source>
        <strain evidence="3">SpSt-767</strain>
    </source>
</reference>
<feature type="compositionally biased region" description="Low complexity" evidence="1">
    <location>
        <begin position="58"/>
        <end position="74"/>
    </location>
</feature>
<gene>
    <name evidence="3" type="ORF">ENV52_10325</name>
</gene>
<dbReference type="NCBIfam" id="TIGR02605">
    <property type="entry name" value="CxxC_CxxC_SSSS"/>
    <property type="match status" value="1"/>
</dbReference>